<evidence type="ECO:0000313" key="5">
    <source>
        <dbReference type="EMBL" id="OUN54135.1"/>
    </source>
</evidence>
<dbReference type="AlphaFoldDB" id="A0A1Y3V0S8"/>
<reference evidence="4" key="5">
    <citation type="submission" date="2022-10" db="EMBL/GenBank/DDBJ databases">
        <title>Human gut microbiome strain richness.</title>
        <authorList>
            <person name="Chen-Liaw A."/>
        </authorList>
    </citation>
    <scope>NUCLEOTIDE SEQUENCE</scope>
    <source>
        <strain evidence="4">1001713st2_A4_1001713B170214_170313</strain>
    </source>
</reference>
<reference evidence="2 7" key="3">
    <citation type="submission" date="2019-06" db="EMBL/GenBank/DDBJ databases">
        <title>Complete genome sequence of Bacteroides uniformis NBRC 113350.</title>
        <authorList>
            <person name="Miura T."/>
            <person name="Furukawa M."/>
            <person name="Shimamura M."/>
            <person name="Ohyama Y."/>
            <person name="Yamazoe A."/>
            <person name="Kawasaki H."/>
        </authorList>
    </citation>
    <scope>NUCLEOTIDE SEQUENCE [LARGE SCALE GENOMIC DNA]</scope>
    <source>
        <strain evidence="2 7">NBRC 113350</strain>
    </source>
</reference>
<dbReference type="Pfam" id="PF16303">
    <property type="entry name" value="DUF4945"/>
    <property type="match status" value="1"/>
</dbReference>
<accession>A0A1Y3V0S8</accession>
<name>A0A1Y3V0S8_BACUN</name>
<evidence type="ECO:0000256" key="1">
    <source>
        <dbReference type="SAM" id="SignalP"/>
    </source>
</evidence>
<sequence>MKKIVTIFTMLLVVLSLSSCYDRDVLDDKGLNYFMPTPENVQYIQDNATTVTLTWSIPSVIPEDFRRPISVQIQIVENNIYRDRITLVNEETSHTFTIDPAKKYRYIVKLVGTFTEENQETGRTSTVTSEGVIVNVE</sequence>
<dbReference type="PROSITE" id="PS51257">
    <property type="entry name" value="PROKAR_LIPOPROTEIN"/>
    <property type="match status" value="1"/>
</dbReference>
<evidence type="ECO:0000313" key="6">
    <source>
        <dbReference type="Proteomes" id="UP000196329"/>
    </source>
</evidence>
<evidence type="ECO:0000313" key="2">
    <source>
        <dbReference type="EMBL" id="BBK86454.1"/>
    </source>
</evidence>
<feature type="chain" id="PRO_5042691582" evidence="1">
    <location>
        <begin position="22"/>
        <end position="137"/>
    </location>
</feature>
<dbReference type="Proteomes" id="UP000320533">
    <property type="component" value="Chromosome"/>
</dbReference>
<organism evidence="5 6">
    <name type="scientific">Bacteroides uniformis</name>
    <dbReference type="NCBI Taxonomy" id="820"/>
    <lineage>
        <taxon>Bacteria</taxon>
        <taxon>Pseudomonadati</taxon>
        <taxon>Bacteroidota</taxon>
        <taxon>Bacteroidia</taxon>
        <taxon>Bacteroidales</taxon>
        <taxon>Bacteroidaceae</taxon>
        <taxon>Bacteroides</taxon>
    </lineage>
</organism>
<evidence type="ECO:0000313" key="4">
    <source>
        <dbReference type="EMBL" id="MDC1882321.1"/>
    </source>
</evidence>
<keyword evidence="1" id="KW-0732">Signal</keyword>
<evidence type="ECO:0000313" key="3">
    <source>
        <dbReference type="EMBL" id="GKH12702.1"/>
    </source>
</evidence>
<dbReference type="Proteomes" id="UP001213309">
    <property type="component" value="Unassembled WGS sequence"/>
</dbReference>
<dbReference type="Proteomes" id="UP000196329">
    <property type="component" value="Unassembled WGS sequence"/>
</dbReference>
<dbReference type="InterPro" id="IPR032544">
    <property type="entry name" value="DUF4945"/>
</dbReference>
<dbReference type="EMBL" id="JAQNSG010000031">
    <property type="protein sequence ID" value="MDC1882321.1"/>
    <property type="molecule type" value="Genomic_DNA"/>
</dbReference>
<reference evidence="5" key="2">
    <citation type="journal article" date="2018" name="BMC Genomics">
        <title>Whole genome sequencing and function prediction of 133 gut anaerobes isolated from chicken caecum in pure cultures.</title>
        <authorList>
            <person name="Medvecky M."/>
            <person name="Cejkova D."/>
            <person name="Polansky O."/>
            <person name="Karasova D."/>
            <person name="Kubasova T."/>
            <person name="Cizek A."/>
            <person name="Rychlik I."/>
        </authorList>
    </citation>
    <scope>NUCLEOTIDE SEQUENCE</scope>
    <source>
        <strain evidence="5">An67</strain>
    </source>
</reference>
<dbReference type="KEGG" id="bun:Bun01g_08240"/>
<reference evidence="6" key="1">
    <citation type="submission" date="2017-04" db="EMBL/GenBank/DDBJ databases">
        <title>Function of individual gut microbiota members based on whole genome sequencing of pure cultures obtained from chicken caecum.</title>
        <authorList>
            <person name="Medvecky M."/>
            <person name="Cejkova D."/>
            <person name="Polansky O."/>
            <person name="Karasova D."/>
            <person name="Kubasova T."/>
            <person name="Cizek A."/>
            <person name="Rychlik I."/>
        </authorList>
    </citation>
    <scope>NUCLEOTIDE SEQUENCE [LARGE SCALE GENOMIC DNA]</scope>
    <source>
        <strain evidence="6">An67</strain>
    </source>
</reference>
<dbReference type="Proteomes" id="UP001055048">
    <property type="component" value="Unassembled WGS sequence"/>
</dbReference>
<gene>
    <name evidence="5" type="ORF">B5G17_10990</name>
    <name evidence="2" type="ORF">Bun01g_08240</name>
    <name evidence="3" type="ORF">CE91St12_09120</name>
    <name evidence="4" type="ORF">POZ24_20250</name>
</gene>
<dbReference type="EMBL" id="BQNL01000001">
    <property type="protein sequence ID" value="GKH12702.1"/>
    <property type="molecule type" value="Genomic_DNA"/>
</dbReference>
<dbReference type="InterPro" id="IPR036116">
    <property type="entry name" value="FN3_sf"/>
</dbReference>
<proteinExistence type="predicted"/>
<dbReference type="EMBL" id="NFHS01000005">
    <property type="protein sequence ID" value="OUN54135.1"/>
    <property type="molecule type" value="Genomic_DNA"/>
</dbReference>
<dbReference type="EMBL" id="AP019724">
    <property type="protein sequence ID" value="BBK86454.1"/>
    <property type="molecule type" value="Genomic_DNA"/>
</dbReference>
<reference evidence="3" key="4">
    <citation type="submission" date="2022-01" db="EMBL/GenBank/DDBJ databases">
        <title>Novel bile acid biosynthetic pathways are enriched in the microbiome of centenarians.</title>
        <authorList>
            <person name="Sato Y."/>
            <person name="Atarashi K."/>
            <person name="Plichta R.D."/>
            <person name="Arai Y."/>
            <person name="Sasajima S."/>
            <person name="Kearney M.S."/>
            <person name="Suda W."/>
            <person name="Takeshita K."/>
            <person name="Sasaki T."/>
            <person name="Okamoto S."/>
            <person name="Skelly N.A."/>
            <person name="Okamura Y."/>
            <person name="Vlamakis H."/>
            <person name="Li Y."/>
            <person name="Tanoue T."/>
            <person name="Takei H."/>
            <person name="Nittono H."/>
            <person name="Narushima S."/>
            <person name="Irie J."/>
            <person name="Itoh H."/>
            <person name="Moriya K."/>
            <person name="Sugiura Y."/>
            <person name="Suematsu M."/>
            <person name="Moritoki N."/>
            <person name="Shibata S."/>
            <person name="Littman R.D."/>
            <person name="Fischbach A.M."/>
            <person name="Uwamino Y."/>
            <person name="Inoue T."/>
            <person name="Honda A."/>
            <person name="Hattori M."/>
            <person name="Murai T."/>
            <person name="Xavier J.R."/>
            <person name="Hirose N."/>
            <person name="Honda K."/>
        </authorList>
    </citation>
    <scope>NUCLEOTIDE SEQUENCE</scope>
    <source>
        <strain evidence="3">CE91-St12</strain>
    </source>
</reference>
<dbReference type="SUPFAM" id="SSF49265">
    <property type="entry name" value="Fibronectin type III"/>
    <property type="match status" value="1"/>
</dbReference>
<evidence type="ECO:0000313" key="7">
    <source>
        <dbReference type="Proteomes" id="UP000320533"/>
    </source>
</evidence>
<feature type="signal peptide" evidence="1">
    <location>
        <begin position="1"/>
        <end position="21"/>
    </location>
</feature>
<protein>
    <submittedName>
        <fullName evidence="5">DUF4945 domain-containing protein</fullName>
    </submittedName>
</protein>
<dbReference type="RefSeq" id="WP_009037502.1">
    <property type="nucleotide sequence ID" value="NZ_AP019724.1"/>
</dbReference>